<evidence type="ECO:0000313" key="1">
    <source>
        <dbReference type="EMBL" id="KAI9904737.1"/>
    </source>
</evidence>
<reference evidence="1" key="1">
    <citation type="submission" date="2022-10" db="EMBL/GenBank/DDBJ databases">
        <title>Complete Genome of Trichothecium roseum strain YXFP-22015, a Plant Pathogen Isolated from Citrus.</title>
        <authorList>
            <person name="Wang Y."/>
            <person name="Zhu L."/>
        </authorList>
    </citation>
    <scope>NUCLEOTIDE SEQUENCE</scope>
    <source>
        <strain evidence="1">YXFP-22015</strain>
    </source>
</reference>
<comment type="caution">
    <text evidence="1">The sequence shown here is derived from an EMBL/GenBank/DDBJ whole genome shotgun (WGS) entry which is preliminary data.</text>
</comment>
<accession>A0ACC0VE56</accession>
<gene>
    <name evidence="1" type="ORF">N3K66_001266</name>
</gene>
<name>A0ACC0VE56_9HYPO</name>
<proteinExistence type="predicted"/>
<protein>
    <submittedName>
        <fullName evidence="1">Uncharacterized protein</fullName>
    </submittedName>
</protein>
<keyword evidence="2" id="KW-1185">Reference proteome</keyword>
<dbReference type="EMBL" id="CM047940">
    <property type="protein sequence ID" value="KAI9904737.1"/>
    <property type="molecule type" value="Genomic_DNA"/>
</dbReference>
<evidence type="ECO:0000313" key="2">
    <source>
        <dbReference type="Proteomes" id="UP001163324"/>
    </source>
</evidence>
<organism evidence="1 2">
    <name type="scientific">Trichothecium roseum</name>
    <dbReference type="NCBI Taxonomy" id="47278"/>
    <lineage>
        <taxon>Eukaryota</taxon>
        <taxon>Fungi</taxon>
        <taxon>Dikarya</taxon>
        <taxon>Ascomycota</taxon>
        <taxon>Pezizomycotina</taxon>
        <taxon>Sordariomycetes</taxon>
        <taxon>Hypocreomycetidae</taxon>
        <taxon>Hypocreales</taxon>
        <taxon>Hypocreales incertae sedis</taxon>
        <taxon>Trichothecium</taxon>
    </lineage>
</organism>
<dbReference type="Proteomes" id="UP001163324">
    <property type="component" value="Chromosome 1"/>
</dbReference>
<sequence length="320" mass="35850">MDSQQHASQPEAVDHHDQPHSLPQPQFQQQQQQQQQQPIMVPQQPQQLPQQQGDNAAPPHVSPKGTWFTKMAFRSLSIIFDLIIIGVTAYISTHFDVWAIVIIGPPAVFSIIWNVAEAISLMVRRGHRGIHPGAIVGIDLILWLAFVALTAVLGLTGGWQYYYYSSGSSYYYSYGGSNTLYRVAVAFGTLEVLTHLALFIIGCYETNIRNRSPPVIVYSNAPGYPQYPGNHQSMMPQGAYVVPAGYQPYPQYYMPQQQPGQYQQYPQQQSQQQQQPAEGGYYAPQAAPPQEKEYYAPEQQQQQQPGHNHSSIPSPSPVSH</sequence>